<evidence type="ECO:0000256" key="3">
    <source>
        <dbReference type="ARBA" id="ARBA00022519"/>
    </source>
</evidence>
<evidence type="ECO:0000313" key="12">
    <source>
        <dbReference type="Proteomes" id="UP001056834"/>
    </source>
</evidence>
<dbReference type="InterPro" id="IPR013685">
    <property type="entry name" value="POTRA_FtsQ_type"/>
</dbReference>
<comment type="similarity">
    <text evidence="9">Belongs to the FtsQ/DivIB family. FtsQ subfamily.</text>
</comment>
<evidence type="ECO:0000256" key="6">
    <source>
        <dbReference type="ARBA" id="ARBA00022989"/>
    </source>
</evidence>
<sequence>MEIKYKQNKRILNFKRYVNYRLLITAIISLISIYLCIIKITKFLNNFDYCPITYVIITGQRQYTTNSIINQIITQSGQLGTFITQDVNIIQKNIESLPWIQQVSVRKHWPDTLKINIIEYIPLAYWNNIHIISTTGVLFDLPLDYQNNCLKLMPLLYGTEGSEKTVLNNYLIFNAILKSSKFQIKLIKMDVRFSWTIVLDNNIHLILGRNNIIEQLYFFIKIYPILLNKINTENKYIDYIDLRYHSGFAVKWISNSIKTTIFEK</sequence>
<name>A0ABY4SWA3_9ENTR</name>
<keyword evidence="8 9" id="KW-0131">Cell cycle</keyword>
<evidence type="ECO:0000256" key="2">
    <source>
        <dbReference type="ARBA" id="ARBA00022475"/>
    </source>
</evidence>
<keyword evidence="3 9" id="KW-0997">Cell inner membrane</keyword>
<proteinExistence type="inferred from homology"/>
<keyword evidence="12" id="KW-1185">Reference proteome</keyword>
<dbReference type="InterPro" id="IPR034746">
    <property type="entry name" value="POTRA"/>
</dbReference>
<dbReference type="Proteomes" id="UP001056834">
    <property type="component" value="Chromosome"/>
</dbReference>
<reference evidence="11" key="1">
    <citation type="submission" date="2022-05" db="EMBL/GenBank/DDBJ databases">
        <title>Impact of host demography and evolutionary history on endosymbiont molecular evolution: a test in carpenter ants (Genus Camponotus) and their Blochmannia endosymbionts.</title>
        <authorList>
            <person name="Manthey J.D."/>
            <person name="Giron J.C."/>
            <person name="Hruska J.P."/>
        </authorList>
    </citation>
    <scope>NUCLEOTIDE SEQUENCE</scope>
    <source>
        <strain evidence="11">C-006</strain>
    </source>
</reference>
<evidence type="ECO:0000259" key="10">
    <source>
        <dbReference type="PROSITE" id="PS51779"/>
    </source>
</evidence>
<feature type="domain" description="POTRA" evidence="10">
    <location>
        <begin position="50"/>
        <end position="120"/>
    </location>
</feature>
<comment type="subunit">
    <text evidence="9">Part of a complex composed of FtsB, FtsL and FtsQ.</text>
</comment>
<dbReference type="InterPro" id="IPR045335">
    <property type="entry name" value="FtsQ_C_sf"/>
</dbReference>
<keyword evidence="2 9" id="KW-1003">Cell membrane</keyword>
<dbReference type="Pfam" id="PF08478">
    <property type="entry name" value="POTRA_1"/>
    <property type="match status" value="1"/>
</dbReference>
<evidence type="ECO:0000256" key="4">
    <source>
        <dbReference type="ARBA" id="ARBA00022618"/>
    </source>
</evidence>
<keyword evidence="7 9" id="KW-0472">Membrane</keyword>
<comment type="function">
    <text evidence="9">Essential cell division protein. May link together the upstream cell division proteins, which are predominantly cytoplasmic, with the downstream cell division proteins, which are predominantly periplasmic. May control correct divisome assembly.</text>
</comment>
<organism evidence="11 12">
    <name type="scientific">Candidatus Blochmannia ocreatus</name>
    <name type="common">nom. nud.</name>
    <dbReference type="NCBI Taxonomy" id="251538"/>
    <lineage>
        <taxon>Bacteria</taxon>
        <taxon>Pseudomonadati</taxon>
        <taxon>Pseudomonadota</taxon>
        <taxon>Gammaproteobacteria</taxon>
        <taxon>Enterobacterales</taxon>
        <taxon>Enterobacteriaceae</taxon>
        <taxon>ant endosymbionts</taxon>
        <taxon>Candidatus Blochmanniella</taxon>
    </lineage>
</organism>
<evidence type="ECO:0000256" key="7">
    <source>
        <dbReference type="ARBA" id="ARBA00023136"/>
    </source>
</evidence>
<dbReference type="InterPro" id="IPR005548">
    <property type="entry name" value="Cell_div_FtsQ/DivIB_C"/>
</dbReference>
<evidence type="ECO:0000256" key="1">
    <source>
        <dbReference type="ARBA" id="ARBA00004370"/>
    </source>
</evidence>
<feature type="transmembrane region" description="Helical" evidence="9">
    <location>
        <begin position="20"/>
        <end position="40"/>
    </location>
</feature>
<dbReference type="RefSeq" id="WP_250223356.1">
    <property type="nucleotide sequence ID" value="NZ_CP097762.1"/>
</dbReference>
<keyword evidence="5 9" id="KW-0812">Transmembrane</keyword>
<dbReference type="EMBL" id="CP097762">
    <property type="protein sequence ID" value="URJ25225.1"/>
    <property type="molecule type" value="Genomic_DNA"/>
</dbReference>
<evidence type="ECO:0000256" key="9">
    <source>
        <dbReference type="HAMAP-Rule" id="MF_00911"/>
    </source>
</evidence>
<protein>
    <recommendedName>
        <fullName evidence="9">Cell division protein FtsQ</fullName>
    </recommendedName>
</protein>
<dbReference type="PROSITE" id="PS51779">
    <property type="entry name" value="POTRA"/>
    <property type="match status" value="1"/>
</dbReference>
<keyword evidence="6 9" id="KW-1133">Transmembrane helix</keyword>
<dbReference type="PANTHER" id="PTHR35851:SF1">
    <property type="entry name" value="CELL DIVISION PROTEIN FTSQ"/>
    <property type="match status" value="1"/>
</dbReference>
<evidence type="ECO:0000313" key="11">
    <source>
        <dbReference type="EMBL" id="URJ25225.1"/>
    </source>
</evidence>
<evidence type="ECO:0000256" key="8">
    <source>
        <dbReference type="ARBA" id="ARBA00023306"/>
    </source>
</evidence>
<dbReference type="PANTHER" id="PTHR35851">
    <property type="entry name" value="CELL DIVISION PROTEIN FTSQ"/>
    <property type="match status" value="1"/>
</dbReference>
<comment type="subcellular location">
    <subcellularLocation>
        <location evidence="9">Cell inner membrane</location>
        <topology evidence="9">Single-pass type II membrane protein</topology>
    </subcellularLocation>
    <subcellularLocation>
        <location evidence="1">Membrane</location>
    </subcellularLocation>
    <text evidence="9">Localizes to the division septum.</text>
</comment>
<evidence type="ECO:0000256" key="5">
    <source>
        <dbReference type="ARBA" id="ARBA00022692"/>
    </source>
</evidence>
<dbReference type="HAMAP" id="MF_00911">
    <property type="entry name" value="FtsQ_subfam"/>
    <property type="match status" value="1"/>
</dbReference>
<accession>A0ABY4SWA3</accession>
<dbReference type="Gene3D" id="3.10.20.310">
    <property type="entry name" value="membrane protein fhac"/>
    <property type="match status" value="1"/>
</dbReference>
<dbReference type="Gene3D" id="3.40.50.11690">
    <property type="entry name" value="Cell division protein FtsQ/DivIB"/>
    <property type="match status" value="1"/>
</dbReference>
<keyword evidence="4 9" id="KW-0132">Cell division</keyword>
<dbReference type="Pfam" id="PF03799">
    <property type="entry name" value="FtsQ_DivIB_C"/>
    <property type="match status" value="1"/>
</dbReference>
<gene>
    <name evidence="9" type="primary">ftsQ</name>
    <name evidence="11" type="ORF">M9405_00620</name>
</gene>
<dbReference type="InterPro" id="IPR026579">
    <property type="entry name" value="FtsQ"/>
</dbReference>